<reference evidence="1 2" key="1">
    <citation type="submission" date="2016-02" db="EMBL/GenBank/DDBJ databases">
        <title>Complete genome sequence of Halocynthiibacter arcticus PAMC 20958t from arctic marine sediment.</title>
        <authorList>
            <person name="Lee Y.M."/>
            <person name="Baek K."/>
            <person name="Lee H.K."/>
            <person name="Shin S.C."/>
        </authorList>
    </citation>
    <scope>NUCLEOTIDE SEQUENCE [LARGE SCALE GENOMIC DNA]</scope>
    <source>
        <strain evidence="1">PAMC 20958</strain>
    </source>
</reference>
<keyword evidence="2" id="KW-1185">Reference proteome</keyword>
<evidence type="ECO:0000313" key="2">
    <source>
        <dbReference type="Proteomes" id="UP000070371"/>
    </source>
</evidence>
<sequence length="165" mass="18289">MANVQESPEQGNISLWETNSKTVDADRYVLWHAPSAFGFLVETPADDDEGPFSTGGYILLENMGGGITHAGSATISVEGMAFSRPTYFGITPRDNANIQAAQSEKFLECRAQTDGSRSECEDLTRKWARTNTAVLSIAFNRSEKKDSVTLFMIDDRLWWAGREIK</sequence>
<name>A0A126V340_9RHOB</name>
<dbReference type="AlphaFoldDB" id="A0A126V340"/>
<dbReference type="EMBL" id="CP014327">
    <property type="protein sequence ID" value="AML52355.1"/>
    <property type="molecule type" value="Genomic_DNA"/>
</dbReference>
<organism evidence="1 2">
    <name type="scientific">Falsihalocynthiibacter arcticus</name>
    <dbReference type="NCBI Taxonomy" id="1579316"/>
    <lineage>
        <taxon>Bacteria</taxon>
        <taxon>Pseudomonadati</taxon>
        <taxon>Pseudomonadota</taxon>
        <taxon>Alphaproteobacteria</taxon>
        <taxon>Rhodobacterales</taxon>
        <taxon>Roseobacteraceae</taxon>
        <taxon>Falsihalocynthiibacter</taxon>
    </lineage>
</organism>
<dbReference type="KEGG" id="hat:RC74_14690"/>
<proteinExistence type="predicted"/>
<accession>A0A126V340</accession>
<evidence type="ECO:0000313" key="1">
    <source>
        <dbReference type="EMBL" id="AML52355.1"/>
    </source>
</evidence>
<protein>
    <submittedName>
        <fullName evidence="1">Uncharacterized protein</fullName>
    </submittedName>
</protein>
<dbReference type="Proteomes" id="UP000070371">
    <property type="component" value="Chromosome"/>
</dbReference>
<gene>
    <name evidence="1" type="ORF">RC74_14690</name>
</gene>